<keyword evidence="1" id="KW-0732">Signal</keyword>
<gene>
    <name evidence="2" type="ORF">ACFO3G_06840</name>
</gene>
<name>A0ABV9K8I3_9PORP</name>
<sequence>MKRLAISAGIVLCLSFCLFSCSKDSNDNQPTNQEITSFEKLIPNQFGKTYQELSQEFQVVKEGELDRGTHTCTIKINDPEYLKSYGKVVLHFDLLERKYRYATIEAKSFELLSSKEFDKMLRENQWTPINQNLPKDGELIYQKGKSSLRVFTKAGWSVKTPTIYLEENNQDVASWTRFEDLKDKKTGIWSPLAAIGCQKELFEAFEQLYGHSFNSEKSDLNKGLYAYNTEDSNYPLVTYQLDNDNKVWFEKSTIYINKEHPVDAAELERYVLGLGFADINVHTDDGINKYYYNQTTKLTCAIYINNPNLPKDKFSPRLEFMFKSDIENMMSPTTVNIPWPLTKFESITMEEAIQWYQANGFIVNVDNGIGPIITTSPDCPIMIIVPSEKDPKLYGICHIPFYGEDKGEVEAKASSPDVIKQLIDHGYVKQPNKKELTFYNMKENAQVILRTKFSANNNPPELMFSAIGAFDD</sequence>
<keyword evidence="3" id="KW-1185">Reference proteome</keyword>
<comment type="caution">
    <text evidence="2">The sequence shown here is derived from an EMBL/GenBank/DDBJ whole genome shotgun (WGS) entry which is preliminary data.</text>
</comment>
<organism evidence="2 3">
    <name type="scientific">Falsiporphyromonas endometrii</name>
    <dbReference type="NCBI Taxonomy" id="1387297"/>
    <lineage>
        <taxon>Bacteria</taxon>
        <taxon>Pseudomonadati</taxon>
        <taxon>Bacteroidota</taxon>
        <taxon>Bacteroidia</taxon>
        <taxon>Bacteroidales</taxon>
        <taxon>Porphyromonadaceae</taxon>
        <taxon>Falsiporphyromonas</taxon>
    </lineage>
</organism>
<feature type="chain" id="PRO_5045259523" evidence="1">
    <location>
        <begin position="23"/>
        <end position="472"/>
    </location>
</feature>
<evidence type="ECO:0000256" key="1">
    <source>
        <dbReference type="SAM" id="SignalP"/>
    </source>
</evidence>
<protein>
    <submittedName>
        <fullName evidence="2">Uncharacterized protein</fullName>
    </submittedName>
</protein>
<reference evidence="3" key="1">
    <citation type="journal article" date="2019" name="Int. J. Syst. Evol. Microbiol.">
        <title>The Global Catalogue of Microorganisms (GCM) 10K type strain sequencing project: providing services to taxonomists for standard genome sequencing and annotation.</title>
        <authorList>
            <consortium name="The Broad Institute Genomics Platform"/>
            <consortium name="The Broad Institute Genome Sequencing Center for Infectious Disease"/>
            <person name="Wu L."/>
            <person name="Ma J."/>
        </authorList>
    </citation>
    <scope>NUCLEOTIDE SEQUENCE [LARGE SCALE GENOMIC DNA]</scope>
    <source>
        <strain evidence="3">CGMCC 4.7357</strain>
    </source>
</reference>
<dbReference type="Proteomes" id="UP001596020">
    <property type="component" value="Unassembled WGS sequence"/>
</dbReference>
<evidence type="ECO:0000313" key="3">
    <source>
        <dbReference type="Proteomes" id="UP001596020"/>
    </source>
</evidence>
<accession>A0ABV9K8I3</accession>
<feature type="signal peptide" evidence="1">
    <location>
        <begin position="1"/>
        <end position="22"/>
    </location>
</feature>
<dbReference type="RefSeq" id="WP_380079255.1">
    <property type="nucleotide sequence ID" value="NZ_JBHSGO010000191.1"/>
</dbReference>
<dbReference type="EMBL" id="JBHSGO010000191">
    <property type="protein sequence ID" value="MFC4666311.1"/>
    <property type="molecule type" value="Genomic_DNA"/>
</dbReference>
<evidence type="ECO:0000313" key="2">
    <source>
        <dbReference type="EMBL" id="MFC4666311.1"/>
    </source>
</evidence>
<proteinExistence type="predicted"/>